<dbReference type="EMBL" id="CAEZXS010000060">
    <property type="protein sequence ID" value="CAB4695483.1"/>
    <property type="molecule type" value="Genomic_DNA"/>
</dbReference>
<name>A0A6J6PFQ1_9ZZZZ</name>
<dbReference type="PANTHER" id="PTHR12526">
    <property type="entry name" value="GLYCOSYLTRANSFERASE"/>
    <property type="match status" value="1"/>
</dbReference>
<reference evidence="3" key="1">
    <citation type="submission" date="2020-05" db="EMBL/GenBank/DDBJ databases">
        <authorList>
            <person name="Chiriac C."/>
            <person name="Salcher M."/>
            <person name="Ghai R."/>
            <person name="Kavagutti S V."/>
        </authorList>
    </citation>
    <scope>NUCLEOTIDE SEQUENCE</scope>
</reference>
<feature type="domain" description="Glycosyltransferase subfamily 4-like N-terminal" evidence="2">
    <location>
        <begin position="48"/>
        <end position="199"/>
    </location>
</feature>
<dbReference type="AlphaFoldDB" id="A0A6J6PFQ1"/>
<dbReference type="GO" id="GO:0016757">
    <property type="term" value="F:glycosyltransferase activity"/>
    <property type="evidence" value="ECO:0007669"/>
    <property type="project" value="InterPro"/>
</dbReference>
<dbReference type="InterPro" id="IPR001296">
    <property type="entry name" value="Glyco_trans_1"/>
</dbReference>
<dbReference type="CDD" id="cd03801">
    <property type="entry name" value="GT4_PimA-like"/>
    <property type="match status" value="1"/>
</dbReference>
<organism evidence="3">
    <name type="scientific">freshwater metagenome</name>
    <dbReference type="NCBI Taxonomy" id="449393"/>
    <lineage>
        <taxon>unclassified sequences</taxon>
        <taxon>metagenomes</taxon>
        <taxon>ecological metagenomes</taxon>
    </lineage>
</organism>
<dbReference type="Pfam" id="PF00534">
    <property type="entry name" value="Glycos_transf_1"/>
    <property type="match status" value="1"/>
</dbReference>
<evidence type="ECO:0000259" key="1">
    <source>
        <dbReference type="Pfam" id="PF00534"/>
    </source>
</evidence>
<feature type="domain" description="Glycosyl transferase family 1" evidence="1">
    <location>
        <begin position="213"/>
        <end position="371"/>
    </location>
</feature>
<evidence type="ECO:0000259" key="2">
    <source>
        <dbReference type="Pfam" id="PF13439"/>
    </source>
</evidence>
<accession>A0A6J6PFQ1</accession>
<evidence type="ECO:0000313" key="3">
    <source>
        <dbReference type="EMBL" id="CAB4695483.1"/>
    </source>
</evidence>
<dbReference type="InterPro" id="IPR028098">
    <property type="entry name" value="Glyco_trans_4-like_N"/>
</dbReference>
<dbReference type="PANTHER" id="PTHR12526:SF630">
    <property type="entry name" value="GLYCOSYLTRANSFERASE"/>
    <property type="match status" value="1"/>
</dbReference>
<dbReference type="Gene3D" id="3.40.50.2000">
    <property type="entry name" value="Glycogen Phosphorylase B"/>
    <property type="match status" value="2"/>
</dbReference>
<protein>
    <submittedName>
        <fullName evidence="3">Unannotated protein</fullName>
    </submittedName>
</protein>
<proteinExistence type="predicted"/>
<dbReference type="Pfam" id="PF13439">
    <property type="entry name" value="Glyco_transf_4"/>
    <property type="match status" value="1"/>
</dbReference>
<gene>
    <name evidence="3" type="ORF">UFOPK2582_00660</name>
</gene>
<dbReference type="SUPFAM" id="SSF53756">
    <property type="entry name" value="UDP-Glycosyltransferase/glycogen phosphorylase"/>
    <property type="match status" value="1"/>
</dbReference>
<sequence>MPLEPDSQSGRAVQPLKIAICGPADLSLLKPLLDGEGPPTPGYAAAIISRLALALHDRGHEVSVVTLSPHTIDAGDYSGERFRLLVATMRPRLRWVDAFRFERRTVTELLGKTQAQVVHAQWSYEFALGAFASGLPTVTTLRDWGPAVFRFHRDHYRLVRLAMQMRVLRVAPQLTANSAYLATTAQRWARAPISVVPNGFGFPEEMPVRVEPTQPVIGSLANGFDRLKNTSTLIEAFALLRQKYPLATLRLAGQGHESGGKAELWARERGLTEGVEFIGYVAGLDVPAFLAGLTVLAHPSRSESMAMALVEAIRAGVPVVAGKNSGGVPWVLDEGQSGVLVDINSPTELAGGILSLLDNDAERSALRQRAFNDLSERFGIDKIVKLYEEQYETALRRASADNR</sequence>